<comment type="caution">
    <text evidence="2">The sequence shown here is derived from an EMBL/GenBank/DDBJ whole genome shotgun (WGS) entry which is preliminary data.</text>
</comment>
<accession>A0AAN7KE31</accession>
<evidence type="ECO:0000313" key="3">
    <source>
        <dbReference type="Proteomes" id="UP001345219"/>
    </source>
</evidence>
<organism evidence="2 3">
    <name type="scientific">Trapa incisa</name>
    <dbReference type="NCBI Taxonomy" id="236973"/>
    <lineage>
        <taxon>Eukaryota</taxon>
        <taxon>Viridiplantae</taxon>
        <taxon>Streptophyta</taxon>
        <taxon>Embryophyta</taxon>
        <taxon>Tracheophyta</taxon>
        <taxon>Spermatophyta</taxon>
        <taxon>Magnoliopsida</taxon>
        <taxon>eudicotyledons</taxon>
        <taxon>Gunneridae</taxon>
        <taxon>Pentapetalae</taxon>
        <taxon>rosids</taxon>
        <taxon>malvids</taxon>
        <taxon>Myrtales</taxon>
        <taxon>Lythraceae</taxon>
        <taxon>Trapa</taxon>
    </lineage>
</organism>
<feature type="compositionally biased region" description="Basic and acidic residues" evidence="1">
    <location>
        <begin position="36"/>
        <end position="68"/>
    </location>
</feature>
<dbReference type="Proteomes" id="UP001345219">
    <property type="component" value="Chromosome 23"/>
</dbReference>
<name>A0AAN7KE31_9MYRT</name>
<evidence type="ECO:0000256" key="1">
    <source>
        <dbReference type="SAM" id="MobiDB-lite"/>
    </source>
</evidence>
<proteinExistence type="predicted"/>
<sequence>MMQPTRRKSQVRGCQEWEEALKGREEADKLGINNDSEQKMRSYTENWREKTEDLQPEQNRKERSERKPSGKTCWAFNGV</sequence>
<dbReference type="AlphaFoldDB" id="A0AAN7KE31"/>
<protein>
    <submittedName>
        <fullName evidence="2">Uncharacterized protein</fullName>
    </submittedName>
</protein>
<gene>
    <name evidence="2" type="ORF">SAY87_030190</name>
</gene>
<evidence type="ECO:0000313" key="2">
    <source>
        <dbReference type="EMBL" id="KAK4762306.1"/>
    </source>
</evidence>
<reference evidence="2 3" key="1">
    <citation type="journal article" date="2023" name="Hortic Res">
        <title>Pangenome of water caltrop reveals structural variations and asymmetric subgenome divergence after allopolyploidization.</title>
        <authorList>
            <person name="Zhang X."/>
            <person name="Chen Y."/>
            <person name="Wang L."/>
            <person name="Yuan Y."/>
            <person name="Fang M."/>
            <person name="Shi L."/>
            <person name="Lu R."/>
            <person name="Comes H.P."/>
            <person name="Ma Y."/>
            <person name="Chen Y."/>
            <person name="Huang G."/>
            <person name="Zhou Y."/>
            <person name="Zheng Z."/>
            <person name="Qiu Y."/>
        </authorList>
    </citation>
    <scope>NUCLEOTIDE SEQUENCE [LARGE SCALE GENOMIC DNA]</scope>
    <source>
        <tissue evidence="2">Roots</tissue>
    </source>
</reference>
<feature type="region of interest" description="Disordered" evidence="1">
    <location>
        <begin position="23"/>
        <end position="79"/>
    </location>
</feature>
<dbReference type="EMBL" id="JAXIOK010000009">
    <property type="protein sequence ID" value="KAK4762306.1"/>
    <property type="molecule type" value="Genomic_DNA"/>
</dbReference>
<keyword evidence="3" id="KW-1185">Reference proteome</keyword>